<reference evidence="1" key="1">
    <citation type="submission" date="2022-04" db="EMBL/GenBank/DDBJ databases">
        <title>Genome of the entomopathogenic fungus Entomophthora muscae.</title>
        <authorList>
            <person name="Elya C."/>
            <person name="Lovett B.R."/>
            <person name="Lee E."/>
            <person name="Macias A.M."/>
            <person name="Hajek A.E."/>
            <person name="De Bivort B.L."/>
            <person name="Kasson M.T."/>
            <person name="De Fine Licht H.H."/>
            <person name="Stajich J.E."/>
        </authorList>
    </citation>
    <scope>NUCLEOTIDE SEQUENCE</scope>
    <source>
        <strain evidence="1">Berkeley</strain>
    </source>
</reference>
<gene>
    <name evidence="1" type="ORF">DSO57_1018410</name>
</gene>
<organism evidence="1 2">
    <name type="scientific">Entomophthora muscae</name>
    <dbReference type="NCBI Taxonomy" id="34485"/>
    <lineage>
        <taxon>Eukaryota</taxon>
        <taxon>Fungi</taxon>
        <taxon>Fungi incertae sedis</taxon>
        <taxon>Zoopagomycota</taxon>
        <taxon>Entomophthoromycotina</taxon>
        <taxon>Entomophthoromycetes</taxon>
        <taxon>Entomophthorales</taxon>
        <taxon>Entomophthoraceae</taxon>
        <taxon>Entomophthora</taxon>
    </lineage>
</organism>
<accession>A0ACC2STE1</accession>
<proteinExistence type="predicted"/>
<name>A0ACC2STE1_9FUNG</name>
<evidence type="ECO:0000313" key="2">
    <source>
        <dbReference type="Proteomes" id="UP001165960"/>
    </source>
</evidence>
<evidence type="ECO:0000313" key="1">
    <source>
        <dbReference type="EMBL" id="KAJ9065549.1"/>
    </source>
</evidence>
<dbReference type="EMBL" id="QTSX02004340">
    <property type="protein sequence ID" value="KAJ9065549.1"/>
    <property type="molecule type" value="Genomic_DNA"/>
</dbReference>
<protein>
    <submittedName>
        <fullName evidence="1">Uncharacterized protein</fullName>
    </submittedName>
</protein>
<comment type="caution">
    <text evidence="1">The sequence shown here is derived from an EMBL/GenBank/DDBJ whole genome shotgun (WGS) entry which is preliminary data.</text>
</comment>
<keyword evidence="2" id="KW-1185">Reference proteome</keyword>
<sequence length="147" mass="15714">MLQIPALKLKSSTKRPPGGVLALPPHPRGVACTQATERRGGLDEREGGGGGLRHLGPGRRARHNNKHIPNTGETNSHFTNPNAVAPKQRNHQATSPPAAQKKTSRSPPSHSSESQPPPPPSPKPREQDNNPASGGKKRKTTWIRGRG</sequence>
<dbReference type="Proteomes" id="UP001165960">
    <property type="component" value="Unassembled WGS sequence"/>
</dbReference>